<proteinExistence type="inferred from homology"/>
<evidence type="ECO:0000256" key="3">
    <source>
        <dbReference type="ARBA" id="ARBA00022833"/>
    </source>
</evidence>
<name>A0A9P4NMR5_9PEZI</name>
<accession>A0A9P4NMR5</accession>
<organism evidence="7 8">
    <name type="scientific">Tothia fuscella</name>
    <dbReference type="NCBI Taxonomy" id="1048955"/>
    <lineage>
        <taxon>Eukaryota</taxon>
        <taxon>Fungi</taxon>
        <taxon>Dikarya</taxon>
        <taxon>Ascomycota</taxon>
        <taxon>Pezizomycotina</taxon>
        <taxon>Dothideomycetes</taxon>
        <taxon>Pleosporomycetidae</taxon>
        <taxon>Venturiales</taxon>
        <taxon>Cylindrosympodiaceae</taxon>
        <taxon>Tothia</taxon>
    </lineage>
</organism>
<evidence type="ECO:0000256" key="5">
    <source>
        <dbReference type="SAM" id="MobiDB-lite"/>
    </source>
</evidence>
<dbReference type="Proteomes" id="UP000800235">
    <property type="component" value="Unassembled WGS sequence"/>
</dbReference>
<comment type="caution">
    <text evidence="7">The sequence shown here is derived from an EMBL/GenBank/DDBJ whole genome shotgun (WGS) entry which is preliminary data.</text>
</comment>
<dbReference type="Gene3D" id="3.90.1590.10">
    <property type="entry name" value="glutathione-dependent formaldehyde- activating enzyme (gfa)"/>
    <property type="match status" value="1"/>
</dbReference>
<dbReference type="GO" id="GO:0046872">
    <property type="term" value="F:metal ion binding"/>
    <property type="evidence" value="ECO:0007669"/>
    <property type="project" value="UniProtKB-KW"/>
</dbReference>
<dbReference type="PANTHER" id="PTHR33337:SF40">
    <property type="entry name" value="CENP-V_GFA DOMAIN-CONTAINING PROTEIN-RELATED"/>
    <property type="match status" value="1"/>
</dbReference>
<dbReference type="EMBL" id="MU007059">
    <property type="protein sequence ID" value="KAF2427578.1"/>
    <property type="molecule type" value="Genomic_DNA"/>
</dbReference>
<dbReference type="OrthoDB" id="9970124at2759"/>
<keyword evidence="3" id="KW-0862">Zinc</keyword>
<keyword evidence="2" id="KW-0479">Metal-binding</keyword>
<evidence type="ECO:0000313" key="7">
    <source>
        <dbReference type="EMBL" id="KAF2427578.1"/>
    </source>
</evidence>
<dbReference type="InterPro" id="IPR011057">
    <property type="entry name" value="Mss4-like_sf"/>
</dbReference>
<sequence length="241" mass="28063">MAPTKENEDPSTNANEEWKKKAPYSIHEDGAGFKVVYEANCHCGRVRYQLNKEKPLASKFCHCTTCQTQHGAPFQWAAIFHKEDINFSHGHHNLEWYDPGEKSIAHKLPCKVRCSFCHSPIMDEGRNMILLFPTLINFKSEAEKRNFEVEMHMFYTHRVVDIPDGKPKWSGLSDDSDLIEDSPESAKKEWEKKKAEKKKEEKKKEKEEEHQDKKQKTDHKQNGENGKNEDGEKGYELRSKD</sequence>
<feature type="compositionally biased region" description="Basic and acidic residues" evidence="5">
    <location>
        <begin position="184"/>
        <end position="241"/>
    </location>
</feature>
<dbReference type="AlphaFoldDB" id="A0A9P4NMR5"/>
<dbReference type="InterPro" id="IPR006913">
    <property type="entry name" value="CENP-V/GFA"/>
</dbReference>
<dbReference type="Pfam" id="PF04828">
    <property type="entry name" value="GFA"/>
    <property type="match status" value="1"/>
</dbReference>
<dbReference type="GO" id="GO:0016846">
    <property type="term" value="F:carbon-sulfur lyase activity"/>
    <property type="evidence" value="ECO:0007669"/>
    <property type="project" value="InterPro"/>
</dbReference>
<evidence type="ECO:0000256" key="1">
    <source>
        <dbReference type="ARBA" id="ARBA00005495"/>
    </source>
</evidence>
<keyword evidence="4" id="KW-0456">Lyase</keyword>
<gene>
    <name evidence="7" type="ORF">EJ08DRAFT_592864</name>
</gene>
<keyword evidence="8" id="KW-1185">Reference proteome</keyword>
<feature type="region of interest" description="Disordered" evidence="5">
    <location>
        <begin position="166"/>
        <end position="241"/>
    </location>
</feature>
<evidence type="ECO:0000256" key="4">
    <source>
        <dbReference type="ARBA" id="ARBA00023239"/>
    </source>
</evidence>
<comment type="similarity">
    <text evidence="1">Belongs to the Gfa family.</text>
</comment>
<feature type="region of interest" description="Disordered" evidence="5">
    <location>
        <begin position="1"/>
        <end position="20"/>
    </location>
</feature>
<dbReference type="SUPFAM" id="SSF51316">
    <property type="entry name" value="Mss4-like"/>
    <property type="match status" value="1"/>
</dbReference>
<feature type="domain" description="CENP-V/GFA" evidence="6">
    <location>
        <begin position="37"/>
        <end position="170"/>
    </location>
</feature>
<reference evidence="7" key="1">
    <citation type="journal article" date="2020" name="Stud. Mycol.">
        <title>101 Dothideomycetes genomes: a test case for predicting lifestyles and emergence of pathogens.</title>
        <authorList>
            <person name="Haridas S."/>
            <person name="Albert R."/>
            <person name="Binder M."/>
            <person name="Bloem J."/>
            <person name="Labutti K."/>
            <person name="Salamov A."/>
            <person name="Andreopoulos B."/>
            <person name="Baker S."/>
            <person name="Barry K."/>
            <person name="Bills G."/>
            <person name="Bluhm B."/>
            <person name="Cannon C."/>
            <person name="Castanera R."/>
            <person name="Culley D."/>
            <person name="Daum C."/>
            <person name="Ezra D."/>
            <person name="Gonzalez J."/>
            <person name="Henrissat B."/>
            <person name="Kuo A."/>
            <person name="Liang C."/>
            <person name="Lipzen A."/>
            <person name="Lutzoni F."/>
            <person name="Magnuson J."/>
            <person name="Mondo S."/>
            <person name="Nolan M."/>
            <person name="Ohm R."/>
            <person name="Pangilinan J."/>
            <person name="Park H.-J."/>
            <person name="Ramirez L."/>
            <person name="Alfaro M."/>
            <person name="Sun H."/>
            <person name="Tritt A."/>
            <person name="Yoshinaga Y."/>
            <person name="Zwiers L.-H."/>
            <person name="Turgeon B."/>
            <person name="Goodwin S."/>
            <person name="Spatafora J."/>
            <person name="Crous P."/>
            <person name="Grigoriev I."/>
        </authorList>
    </citation>
    <scope>NUCLEOTIDE SEQUENCE</scope>
    <source>
        <strain evidence="7">CBS 130266</strain>
    </source>
</reference>
<evidence type="ECO:0000259" key="6">
    <source>
        <dbReference type="PROSITE" id="PS51891"/>
    </source>
</evidence>
<dbReference type="PROSITE" id="PS51891">
    <property type="entry name" value="CENP_V_GFA"/>
    <property type="match status" value="1"/>
</dbReference>
<feature type="compositionally biased region" description="Acidic residues" evidence="5">
    <location>
        <begin position="174"/>
        <end position="183"/>
    </location>
</feature>
<dbReference type="PANTHER" id="PTHR33337">
    <property type="entry name" value="GFA DOMAIN-CONTAINING PROTEIN"/>
    <property type="match status" value="1"/>
</dbReference>
<protein>
    <recommendedName>
        <fullName evidence="6">CENP-V/GFA domain-containing protein</fullName>
    </recommendedName>
</protein>
<evidence type="ECO:0000256" key="2">
    <source>
        <dbReference type="ARBA" id="ARBA00022723"/>
    </source>
</evidence>
<evidence type="ECO:0000313" key="8">
    <source>
        <dbReference type="Proteomes" id="UP000800235"/>
    </source>
</evidence>